<keyword evidence="2" id="KW-1185">Reference proteome</keyword>
<accession>A0A1Y3P823</accession>
<organism evidence="1 2">
    <name type="scientific">Pseudomonas caspiana</name>
    <dbReference type="NCBI Taxonomy" id="1451454"/>
    <lineage>
        <taxon>Bacteria</taxon>
        <taxon>Pseudomonadati</taxon>
        <taxon>Pseudomonadota</taxon>
        <taxon>Gammaproteobacteria</taxon>
        <taxon>Pseudomonadales</taxon>
        <taxon>Pseudomonadaceae</taxon>
        <taxon>Pseudomonas</taxon>
    </lineage>
</organism>
<dbReference type="RefSeq" id="WP_087267099.1">
    <property type="nucleotide sequence ID" value="NZ_JBJGBV010000002.1"/>
</dbReference>
<name>A0A1Y3P823_9PSED</name>
<sequence>MIDALTRALLLKYDPDNKLLQEAPQASVETAITKAAHDLPLNTRIAIAKLQGFPELIVAALERQLKTHQTKETE</sequence>
<proteinExistence type="predicted"/>
<evidence type="ECO:0000313" key="1">
    <source>
        <dbReference type="EMBL" id="OUM73723.1"/>
    </source>
</evidence>
<protein>
    <submittedName>
        <fullName evidence="1">Uncharacterized protein</fullName>
    </submittedName>
</protein>
<evidence type="ECO:0000313" key="2">
    <source>
        <dbReference type="Proteomes" id="UP000195440"/>
    </source>
</evidence>
<dbReference type="AlphaFoldDB" id="A0A1Y3P823"/>
<gene>
    <name evidence="1" type="ORF">AUC60_11650</name>
</gene>
<comment type="caution">
    <text evidence="1">The sequence shown here is derived from an EMBL/GenBank/DDBJ whole genome shotgun (WGS) entry which is preliminary data.</text>
</comment>
<dbReference type="EMBL" id="LOHF01000008">
    <property type="protein sequence ID" value="OUM73723.1"/>
    <property type="molecule type" value="Genomic_DNA"/>
</dbReference>
<reference evidence="1 2" key="1">
    <citation type="journal article" date="2017" name="Syst. Appl. Microbiol.">
        <title>Pseudomonas caspiana sp. nov., a citrus pathogen in the Pseudomonas syringae phylogenetic group.</title>
        <authorList>
            <person name="Busquets A."/>
            <person name="Gomila M."/>
            <person name="Beiki F."/>
            <person name="Mulet M."/>
            <person name="Rahimian H."/>
            <person name="Garcia-Valdes E."/>
            <person name="Lalucat J."/>
        </authorList>
    </citation>
    <scope>NUCLEOTIDE SEQUENCE [LARGE SCALE GENOMIC DNA]</scope>
    <source>
        <strain evidence="1 2">FBF102</strain>
    </source>
</reference>
<dbReference type="OrthoDB" id="9861926at2"/>
<dbReference type="Proteomes" id="UP000195440">
    <property type="component" value="Unassembled WGS sequence"/>
</dbReference>